<evidence type="ECO:0000256" key="1">
    <source>
        <dbReference type="ARBA" id="ARBA00023125"/>
    </source>
</evidence>
<protein>
    <submittedName>
        <fullName evidence="3">TetR family transcriptional regulator</fullName>
    </submittedName>
</protein>
<keyword evidence="1" id="KW-0238">DNA-binding</keyword>
<evidence type="ECO:0000313" key="4">
    <source>
        <dbReference type="Proteomes" id="UP000653358"/>
    </source>
</evidence>
<organism evidence="3 4">
    <name type="scientific">Acetobacterium tundrae</name>
    <dbReference type="NCBI Taxonomy" id="132932"/>
    <lineage>
        <taxon>Bacteria</taxon>
        <taxon>Bacillati</taxon>
        <taxon>Bacillota</taxon>
        <taxon>Clostridia</taxon>
        <taxon>Eubacteriales</taxon>
        <taxon>Eubacteriaceae</taxon>
        <taxon>Acetobacterium</taxon>
    </lineage>
</organism>
<keyword evidence="4" id="KW-1185">Reference proteome</keyword>
<name>A0ABR6WNR7_9FIRM</name>
<evidence type="ECO:0000259" key="2">
    <source>
        <dbReference type="Pfam" id="PF00440"/>
    </source>
</evidence>
<feature type="domain" description="HTH tetR-type" evidence="2">
    <location>
        <begin position="16"/>
        <end position="57"/>
    </location>
</feature>
<dbReference type="Proteomes" id="UP000653358">
    <property type="component" value="Unassembled WGS sequence"/>
</dbReference>
<comment type="caution">
    <text evidence="3">The sequence shown here is derived from an EMBL/GenBank/DDBJ whole genome shotgun (WGS) entry which is preliminary data.</text>
</comment>
<gene>
    <name evidence="3" type="ORF">GH807_14010</name>
</gene>
<dbReference type="RefSeq" id="WP_148605623.1">
    <property type="nucleotide sequence ID" value="NZ_RXYB01000022.1"/>
</dbReference>
<dbReference type="InterPro" id="IPR001647">
    <property type="entry name" value="HTH_TetR"/>
</dbReference>
<reference evidence="3 4" key="1">
    <citation type="journal article" date="2020" name="mSystems">
        <title>Defining Genomic and Predicted Metabolic Features of the Acetobacterium Genus.</title>
        <authorList>
            <person name="Ross D.E."/>
            <person name="Marshall C.W."/>
            <person name="Gulliver D."/>
            <person name="May H.D."/>
            <person name="Norman R.S."/>
        </authorList>
    </citation>
    <scope>NUCLEOTIDE SEQUENCE [LARGE SCALE GENOMIC DNA]</scope>
    <source>
        <strain evidence="3 4">DSM 9173</strain>
    </source>
</reference>
<sequence>MATKRQEEMQAEIINCSKSLFEIHGYANTSIRMISKAMGFKNQASFYIYFKSKDKMAALILQRNARKVQQYIKDFNLTDAAPVQLLLLENLIITEMLRDEFNRKFYTEAQAAQSFSNMVNQIPGYTQNLYENIIDAISDLTFDELQLNLFTYIKGVCSAFQAIDNNESRVSFDNAIKRLPYVFLELMGIDYHQQEKIIAETRKIFNTIPEEDLKNLYFFN</sequence>
<dbReference type="InterPro" id="IPR009057">
    <property type="entry name" value="Homeodomain-like_sf"/>
</dbReference>
<proteinExistence type="predicted"/>
<dbReference type="SUPFAM" id="SSF46689">
    <property type="entry name" value="Homeodomain-like"/>
    <property type="match status" value="1"/>
</dbReference>
<dbReference type="Pfam" id="PF00440">
    <property type="entry name" value="TetR_N"/>
    <property type="match status" value="1"/>
</dbReference>
<accession>A0ABR6WNR7</accession>
<dbReference type="EMBL" id="WJBB01000021">
    <property type="protein sequence ID" value="MBC3798153.1"/>
    <property type="molecule type" value="Genomic_DNA"/>
</dbReference>
<dbReference type="Gene3D" id="1.10.357.10">
    <property type="entry name" value="Tetracycline Repressor, domain 2"/>
    <property type="match status" value="1"/>
</dbReference>
<evidence type="ECO:0000313" key="3">
    <source>
        <dbReference type="EMBL" id="MBC3798153.1"/>
    </source>
</evidence>